<evidence type="ECO:0000313" key="1">
    <source>
        <dbReference type="EMBL" id="MDY3562608.1"/>
    </source>
</evidence>
<accession>A0ABU5F4V7</accession>
<dbReference type="EMBL" id="JAXBLV010000218">
    <property type="protein sequence ID" value="MDY3562608.1"/>
    <property type="molecule type" value="Genomic_DNA"/>
</dbReference>
<dbReference type="RefSeq" id="WP_320688919.1">
    <property type="nucleotide sequence ID" value="NZ_JAXBLV010000218.1"/>
</dbReference>
<sequence length="126" mass="13960">MADGTDTADSPDPRFLAGVDLFNRGAFFDAHEVWEELWRDCPAPDRRFYQALIQAAVALHHFGRGNHTGAARLYRSGRRYMEPYRPAHRGIVIDPFWEAMAGHLAVALGHVGAPAAAPPEISLRPV</sequence>
<dbReference type="PANTHER" id="PTHR34796:SF1">
    <property type="entry name" value="EXPRESSED PROTEIN"/>
    <property type="match status" value="1"/>
</dbReference>
<organism evidence="1 2">
    <name type="scientific">Gemmata algarum</name>
    <dbReference type="NCBI Taxonomy" id="2975278"/>
    <lineage>
        <taxon>Bacteria</taxon>
        <taxon>Pseudomonadati</taxon>
        <taxon>Planctomycetota</taxon>
        <taxon>Planctomycetia</taxon>
        <taxon>Gemmatales</taxon>
        <taxon>Gemmataceae</taxon>
        <taxon>Gemmata</taxon>
    </lineage>
</organism>
<comment type="caution">
    <text evidence="1">The sequence shown here is derived from an EMBL/GenBank/DDBJ whole genome shotgun (WGS) entry which is preliminary data.</text>
</comment>
<gene>
    <name evidence="1" type="ORF">R5W23_004074</name>
</gene>
<dbReference type="SUPFAM" id="SSF140663">
    <property type="entry name" value="TTHA0068-like"/>
    <property type="match status" value="1"/>
</dbReference>
<evidence type="ECO:0000313" key="2">
    <source>
        <dbReference type="Proteomes" id="UP001272242"/>
    </source>
</evidence>
<protein>
    <submittedName>
        <fullName evidence="1">DUF309 domain-containing protein</fullName>
    </submittedName>
</protein>
<reference evidence="2" key="1">
    <citation type="journal article" date="2023" name="Mar. Drugs">
        <title>Gemmata algarum, a Novel Planctomycete Isolated from an Algal Mat, Displays Antimicrobial Activity.</title>
        <authorList>
            <person name="Kumar G."/>
            <person name="Kallscheuer N."/>
            <person name="Kashif M."/>
            <person name="Ahamad S."/>
            <person name="Jagadeeshwari U."/>
            <person name="Pannikurungottu S."/>
            <person name="Haufschild T."/>
            <person name="Kabuu M."/>
            <person name="Sasikala C."/>
            <person name="Jogler C."/>
            <person name="Ramana C."/>
        </authorList>
    </citation>
    <scope>NUCLEOTIDE SEQUENCE [LARGE SCALE GENOMIC DNA]</scope>
    <source>
        <strain evidence="2">JC673</strain>
    </source>
</reference>
<dbReference type="InterPro" id="IPR023203">
    <property type="entry name" value="TTHA0068_sf"/>
</dbReference>
<dbReference type="Pfam" id="PF03745">
    <property type="entry name" value="DUF309"/>
    <property type="match status" value="1"/>
</dbReference>
<name>A0ABU5F4V7_9BACT</name>
<dbReference type="Gene3D" id="1.10.3450.10">
    <property type="entry name" value="TTHA0068-like"/>
    <property type="match status" value="1"/>
</dbReference>
<dbReference type="Proteomes" id="UP001272242">
    <property type="component" value="Unassembled WGS sequence"/>
</dbReference>
<dbReference type="InterPro" id="IPR005500">
    <property type="entry name" value="DUF309"/>
</dbReference>
<proteinExistence type="predicted"/>
<dbReference type="PANTHER" id="PTHR34796">
    <property type="entry name" value="EXPRESSED PROTEIN"/>
    <property type="match status" value="1"/>
</dbReference>
<keyword evidence="2" id="KW-1185">Reference proteome</keyword>